<dbReference type="RefSeq" id="XP_018816403.1">
    <property type="nucleotide sequence ID" value="XM_018960858.2"/>
</dbReference>
<accession>A0A2I4EAH8</accession>
<feature type="compositionally biased region" description="Polar residues" evidence="1">
    <location>
        <begin position="106"/>
        <end position="115"/>
    </location>
</feature>
<evidence type="ECO:0000313" key="3">
    <source>
        <dbReference type="Proteomes" id="UP000235220"/>
    </source>
</evidence>
<dbReference type="Gramene" id="Jr05_03480_p1">
    <property type="protein sequence ID" value="cds.Jr05_03480_p1"/>
    <property type="gene ID" value="Jr05_03480"/>
</dbReference>
<reference evidence="4" key="1">
    <citation type="submission" date="2025-08" db="UniProtKB">
        <authorList>
            <consortium name="RefSeq"/>
        </authorList>
    </citation>
    <scope>IDENTIFICATION</scope>
    <source>
        <tissue evidence="4">Leaves</tissue>
    </source>
</reference>
<dbReference type="AlphaFoldDB" id="A0A2I4EAH8"/>
<feature type="chain" id="PRO_5043624234" evidence="2">
    <location>
        <begin position="22"/>
        <end position="147"/>
    </location>
</feature>
<proteinExistence type="predicted"/>
<dbReference type="PANTHER" id="PTHR34961:SF1">
    <property type="entry name" value="ROOT MERISTEM GROWTH FACTOR 10"/>
    <property type="match status" value="1"/>
</dbReference>
<name>A0A2I4EAH8_JUGRE</name>
<evidence type="ECO:0000256" key="2">
    <source>
        <dbReference type="SAM" id="SignalP"/>
    </source>
</evidence>
<feature type="compositionally biased region" description="Polar residues" evidence="1">
    <location>
        <begin position="81"/>
        <end position="94"/>
    </location>
</feature>
<dbReference type="Proteomes" id="UP000235220">
    <property type="component" value="Chromosome 5"/>
</dbReference>
<feature type="compositionally biased region" description="Low complexity" evidence="1">
    <location>
        <begin position="55"/>
        <end position="65"/>
    </location>
</feature>
<organism evidence="3 4">
    <name type="scientific">Juglans regia</name>
    <name type="common">English walnut</name>
    <dbReference type="NCBI Taxonomy" id="51240"/>
    <lineage>
        <taxon>Eukaryota</taxon>
        <taxon>Viridiplantae</taxon>
        <taxon>Streptophyta</taxon>
        <taxon>Embryophyta</taxon>
        <taxon>Tracheophyta</taxon>
        <taxon>Spermatophyta</taxon>
        <taxon>Magnoliopsida</taxon>
        <taxon>eudicotyledons</taxon>
        <taxon>Gunneridae</taxon>
        <taxon>Pentapetalae</taxon>
        <taxon>rosids</taxon>
        <taxon>fabids</taxon>
        <taxon>Fagales</taxon>
        <taxon>Juglandaceae</taxon>
        <taxon>Juglans</taxon>
    </lineage>
</organism>
<sequence length="147" mass="16397">MSVTSCLLLFLLCVSMHACNARGRHLIRAVDKKLEKKRHFSFRNDEKTTGSDEFSAVSKVKPSSSKQHEMGRWESIAGILSSENTPKQNETRTGQKIPEVEGKTSGAVQTESLESVSWHVPHKKRSGKDPGFNLDYSPPKTHPPSHN</sequence>
<keyword evidence="3" id="KW-1185">Reference proteome</keyword>
<protein>
    <submittedName>
        <fullName evidence="4">Uncharacterized protein LOC108987831</fullName>
    </submittedName>
</protein>
<feature type="signal peptide" evidence="2">
    <location>
        <begin position="1"/>
        <end position="21"/>
    </location>
</feature>
<dbReference type="OrthoDB" id="689613at2759"/>
<keyword evidence="2" id="KW-0732">Signal</keyword>
<dbReference type="KEGG" id="jre:108987831"/>
<dbReference type="GeneID" id="108987831"/>
<evidence type="ECO:0000256" key="1">
    <source>
        <dbReference type="SAM" id="MobiDB-lite"/>
    </source>
</evidence>
<evidence type="ECO:0000313" key="4">
    <source>
        <dbReference type="RefSeq" id="XP_018816403.1"/>
    </source>
</evidence>
<dbReference type="InterPro" id="IPR053313">
    <property type="entry name" value="RGF"/>
</dbReference>
<feature type="region of interest" description="Disordered" evidence="1">
    <location>
        <begin position="45"/>
        <end position="147"/>
    </location>
</feature>
<gene>
    <name evidence="4" type="primary">LOC108987831</name>
</gene>
<dbReference type="PANTHER" id="PTHR34961">
    <property type="entry name" value="TRANSMEMBRANE PROTEIN"/>
    <property type="match status" value="1"/>
</dbReference>